<dbReference type="AlphaFoldDB" id="A0AAE0AQE6"/>
<keyword evidence="3" id="KW-1185">Reference proteome</keyword>
<accession>A0AAE0AQE6</accession>
<evidence type="ECO:0000259" key="1">
    <source>
        <dbReference type="Pfam" id="PF13456"/>
    </source>
</evidence>
<dbReference type="Proteomes" id="UP001281410">
    <property type="component" value="Unassembled WGS sequence"/>
</dbReference>
<dbReference type="Pfam" id="PF13456">
    <property type="entry name" value="RVT_3"/>
    <property type="match status" value="1"/>
</dbReference>
<organism evidence="2 3">
    <name type="scientific">Dipteronia sinensis</name>
    <dbReference type="NCBI Taxonomy" id="43782"/>
    <lineage>
        <taxon>Eukaryota</taxon>
        <taxon>Viridiplantae</taxon>
        <taxon>Streptophyta</taxon>
        <taxon>Embryophyta</taxon>
        <taxon>Tracheophyta</taxon>
        <taxon>Spermatophyta</taxon>
        <taxon>Magnoliopsida</taxon>
        <taxon>eudicotyledons</taxon>
        <taxon>Gunneridae</taxon>
        <taxon>Pentapetalae</taxon>
        <taxon>rosids</taxon>
        <taxon>malvids</taxon>
        <taxon>Sapindales</taxon>
        <taxon>Sapindaceae</taxon>
        <taxon>Hippocastanoideae</taxon>
        <taxon>Acereae</taxon>
        <taxon>Dipteronia</taxon>
    </lineage>
</organism>
<comment type="caution">
    <text evidence="2">The sequence shown here is derived from an EMBL/GenBank/DDBJ whole genome shotgun (WGS) entry which is preliminary data.</text>
</comment>
<dbReference type="InterPro" id="IPR044730">
    <property type="entry name" value="RNase_H-like_dom_plant"/>
</dbReference>
<dbReference type="PANTHER" id="PTHR47723:SF22">
    <property type="entry name" value="RNASE H TYPE-1 DOMAIN-CONTAINING PROTEIN"/>
    <property type="match status" value="1"/>
</dbReference>
<dbReference type="Gene3D" id="3.30.420.10">
    <property type="entry name" value="Ribonuclease H-like superfamily/Ribonuclease H"/>
    <property type="match status" value="1"/>
</dbReference>
<dbReference type="InterPro" id="IPR012337">
    <property type="entry name" value="RNaseH-like_sf"/>
</dbReference>
<dbReference type="InterPro" id="IPR053151">
    <property type="entry name" value="RNase_H-like"/>
</dbReference>
<dbReference type="EMBL" id="JANJYJ010000003">
    <property type="protein sequence ID" value="KAK3222313.1"/>
    <property type="molecule type" value="Genomic_DNA"/>
</dbReference>
<dbReference type="InterPro" id="IPR036397">
    <property type="entry name" value="RNaseH_sf"/>
</dbReference>
<name>A0AAE0AQE6_9ROSI</name>
<protein>
    <recommendedName>
        <fullName evidence="1">RNase H type-1 domain-containing protein</fullName>
    </recommendedName>
</protein>
<gene>
    <name evidence="2" type="ORF">Dsin_009338</name>
</gene>
<reference evidence="2" key="1">
    <citation type="journal article" date="2023" name="Plant J.">
        <title>Genome sequences and population genomics provide insights into the demographic history, inbreeding, and mutation load of two 'living fossil' tree species of Dipteronia.</title>
        <authorList>
            <person name="Feng Y."/>
            <person name="Comes H.P."/>
            <person name="Chen J."/>
            <person name="Zhu S."/>
            <person name="Lu R."/>
            <person name="Zhang X."/>
            <person name="Li P."/>
            <person name="Qiu J."/>
            <person name="Olsen K.M."/>
            <person name="Qiu Y."/>
        </authorList>
    </citation>
    <scope>NUCLEOTIDE SEQUENCE</scope>
    <source>
        <strain evidence="2">NBL</strain>
    </source>
</reference>
<evidence type="ECO:0000313" key="3">
    <source>
        <dbReference type="Proteomes" id="UP001281410"/>
    </source>
</evidence>
<proteinExistence type="predicted"/>
<dbReference type="SUPFAM" id="SSF53098">
    <property type="entry name" value="Ribonuclease H-like"/>
    <property type="match status" value="1"/>
</dbReference>
<feature type="domain" description="RNase H type-1" evidence="1">
    <location>
        <begin position="181"/>
        <end position="268"/>
    </location>
</feature>
<dbReference type="CDD" id="cd06222">
    <property type="entry name" value="RNase_H_like"/>
    <property type="match status" value="1"/>
</dbReference>
<dbReference type="PANTHER" id="PTHR47723">
    <property type="entry name" value="OS05G0353850 PROTEIN"/>
    <property type="match status" value="1"/>
</dbReference>
<dbReference type="GO" id="GO:0004523">
    <property type="term" value="F:RNA-DNA hybrid ribonuclease activity"/>
    <property type="evidence" value="ECO:0007669"/>
    <property type="project" value="InterPro"/>
</dbReference>
<dbReference type="GO" id="GO:0003676">
    <property type="term" value="F:nucleic acid binding"/>
    <property type="evidence" value="ECO:0007669"/>
    <property type="project" value="InterPro"/>
</dbReference>
<evidence type="ECO:0000313" key="2">
    <source>
        <dbReference type="EMBL" id="KAK3222313.1"/>
    </source>
</evidence>
<sequence>MGIERTGGLQPLSVRSKVKDTLAWTHNSDRKFTVGSFRACLKSTTNDGSVDYKNIWLGICPPKLKFSIGLCPMVRFKRGRNTLFFALICSIWEAKNQRIFQGIQATVVQVADLVKSRTAWWFKFHANCSKLPILTVLLNIQESCVDSKPVKSPKGEAWSPPVSSSFKFNVDESLRDCVGVADSVSVELLAIHKAVSLCSNSLFFPDQDVVFISDSKAAVSWINMEGIGNLNHVHLIFDIRNALNNLWNARVVFNPRSSNSFVDTLAKKSFGQEGDKLIWDFF</sequence>
<dbReference type="InterPro" id="IPR002156">
    <property type="entry name" value="RNaseH_domain"/>
</dbReference>